<evidence type="ECO:0000256" key="1">
    <source>
        <dbReference type="ARBA" id="ARBA00004651"/>
    </source>
</evidence>
<dbReference type="GO" id="GO:0046872">
    <property type="term" value="F:metal ion binding"/>
    <property type="evidence" value="ECO:0007669"/>
    <property type="project" value="UniProtKB-KW"/>
</dbReference>
<dbReference type="Proteomes" id="UP000643405">
    <property type="component" value="Unassembled WGS sequence"/>
</dbReference>
<keyword evidence="16" id="KW-1185">Reference proteome</keyword>
<evidence type="ECO:0000313" key="16">
    <source>
        <dbReference type="Proteomes" id="UP000643405"/>
    </source>
</evidence>
<reference evidence="15" key="1">
    <citation type="submission" date="2020-09" db="EMBL/GenBank/DDBJ databases">
        <title>Genome seq and assembly of Tianweitania sp.</title>
        <authorList>
            <person name="Chhetri G."/>
        </authorList>
    </citation>
    <scope>NUCLEOTIDE SEQUENCE</scope>
    <source>
        <strain evidence="15">Rool2</strain>
    </source>
</reference>
<evidence type="ECO:0000256" key="9">
    <source>
        <dbReference type="ARBA" id="ARBA00022989"/>
    </source>
</evidence>
<comment type="similarity">
    <text evidence="3 14">Belongs to the HemJ family.</text>
</comment>
<feature type="binding site" description="axial binding residue" evidence="14">
    <location>
        <position position="122"/>
    </location>
    <ligand>
        <name>heme</name>
        <dbReference type="ChEBI" id="CHEBI:30413"/>
    </ligand>
    <ligandPart>
        <name>Fe</name>
        <dbReference type="ChEBI" id="CHEBI:18248"/>
    </ligandPart>
</feature>
<evidence type="ECO:0000256" key="5">
    <source>
        <dbReference type="ARBA" id="ARBA00022475"/>
    </source>
</evidence>
<organism evidence="15 16">
    <name type="scientific">Oryzicola mucosus</name>
    <dbReference type="NCBI Taxonomy" id="2767425"/>
    <lineage>
        <taxon>Bacteria</taxon>
        <taxon>Pseudomonadati</taxon>
        <taxon>Pseudomonadota</taxon>
        <taxon>Alphaproteobacteria</taxon>
        <taxon>Hyphomicrobiales</taxon>
        <taxon>Phyllobacteriaceae</taxon>
        <taxon>Oryzicola</taxon>
    </lineage>
</organism>
<keyword evidence="12 14" id="KW-0472">Membrane</keyword>
<gene>
    <name evidence="15" type="primary">hemJ</name>
    <name evidence="15" type="ORF">ICI42_03750</name>
</gene>
<feature type="transmembrane region" description="Helical" evidence="14">
    <location>
        <begin position="157"/>
        <end position="175"/>
    </location>
</feature>
<comment type="catalytic activity">
    <reaction evidence="13 14">
        <text>protoporphyrinogen IX + 3 A = protoporphyrin IX + 3 AH2</text>
        <dbReference type="Rhea" id="RHEA:62000"/>
        <dbReference type="ChEBI" id="CHEBI:13193"/>
        <dbReference type="ChEBI" id="CHEBI:17499"/>
        <dbReference type="ChEBI" id="CHEBI:57306"/>
        <dbReference type="ChEBI" id="CHEBI:57307"/>
    </reaction>
</comment>
<evidence type="ECO:0000313" key="15">
    <source>
        <dbReference type="EMBL" id="MBD0413763.1"/>
    </source>
</evidence>
<proteinExistence type="inferred from homology"/>
<evidence type="ECO:0000256" key="4">
    <source>
        <dbReference type="ARBA" id="ARBA00017504"/>
    </source>
</evidence>
<comment type="subcellular location">
    <subcellularLocation>
        <location evidence="1 14">Cell membrane</location>
        <topology evidence="1 14">Multi-pass membrane protein</topology>
    </subcellularLocation>
</comment>
<dbReference type="EC" id="1.3.99.-" evidence="14"/>
<evidence type="ECO:0000256" key="7">
    <source>
        <dbReference type="ARBA" id="ARBA00022692"/>
    </source>
</evidence>
<evidence type="ECO:0000256" key="13">
    <source>
        <dbReference type="ARBA" id="ARBA00048390"/>
    </source>
</evidence>
<comment type="function">
    <text evidence="14">Catalyzes the oxidation of protoporphyrinogen IX to protoporphyrin IX.</text>
</comment>
<evidence type="ECO:0000256" key="3">
    <source>
        <dbReference type="ARBA" id="ARBA00006501"/>
    </source>
</evidence>
<keyword evidence="6 14" id="KW-0349">Heme</keyword>
<dbReference type="EMBL" id="JACVVX010000001">
    <property type="protein sequence ID" value="MBD0413763.1"/>
    <property type="molecule type" value="Genomic_DNA"/>
</dbReference>
<evidence type="ECO:0000256" key="2">
    <source>
        <dbReference type="ARBA" id="ARBA00005073"/>
    </source>
</evidence>
<protein>
    <recommendedName>
        <fullName evidence="4 14">Protoporphyrinogen IX oxidase</fullName>
        <shortName evidence="14">PPO</shortName>
        <ecNumber evidence="14">1.3.99.-</ecNumber>
    </recommendedName>
</protein>
<keyword evidence="7 14" id="KW-0812">Transmembrane</keyword>
<name>A0A8J6PGW8_9HYPH</name>
<feature type="transmembrane region" description="Helical" evidence="14">
    <location>
        <begin position="115"/>
        <end position="136"/>
    </location>
</feature>
<keyword evidence="9 14" id="KW-1133">Transmembrane helix</keyword>
<comment type="subunit">
    <text evidence="14">Homodimer.</text>
</comment>
<dbReference type="HAMAP" id="MF_02239">
    <property type="entry name" value="HemJ"/>
    <property type="match status" value="1"/>
</dbReference>
<dbReference type="RefSeq" id="WP_188163171.1">
    <property type="nucleotide sequence ID" value="NZ_JACVVX010000001.1"/>
</dbReference>
<dbReference type="GO" id="GO:0070818">
    <property type="term" value="F:protoporphyrinogen oxidase activity"/>
    <property type="evidence" value="ECO:0007669"/>
    <property type="project" value="UniProtKB-UniRule"/>
</dbReference>
<evidence type="ECO:0000256" key="12">
    <source>
        <dbReference type="ARBA" id="ARBA00023136"/>
    </source>
</evidence>
<evidence type="ECO:0000256" key="6">
    <source>
        <dbReference type="ARBA" id="ARBA00022617"/>
    </source>
</evidence>
<feature type="binding site" description="axial binding residue" evidence="14">
    <location>
        <position position="47"/>
    </location>
    <ligand>
        <name>heme</name>
        <dbReference type="ChEBI" id="CHEBI:30413"/>
    </ligand>
    <ligandPart>
        <name>Fe</name>
        <dbReference type="ChEBI" id="CHEBI:18248"/>
    </ligandPart>
</feature>
<dbReference type="PANTHER" id="PTHR40255:SF1">
    <property type="entry name" value="PROTOPORPHYRINOGEN IX OXIDASE"/>
    <property type="match status" value="1"/>
</dbReference>
<dbReference type="GO" id="GO:0005886">
    <property type="term" value="C:plasma membrane"/>
    <property type="evidence" value="ECO:0007669"/>
    <property type="project" value="UniProtKB-SubCell"/>
</dbReference>
<evidence type="ECO:0000256" key="8">
    <source>
        <dbReference type="ARBA" id="ARBA00022723"/>
    </source>
</evidence>
<sequence length="178" mass="19854">MALSENKASGGTAAKRAVGAIVIFVALTGLLFWLDPDGFYLWAKAIHVIAVISWMAGMLYLPRLFVYHADTQPGSQQSETFKVMEQRLLRLIINPAMIITWVFGLYLAWRGFGFMGGWLHAKILLVVLLSGVHGYLSASVRRFATDQNTKPAKHWRIVNEAPTLLMIVIVVLVVVKPF</sequence>
<dbReference type="PANTHER" id="PTHR40255">
    <property type="entry name" value="UPF0093 MEMBRANE PROTEIN SLR1790"/>
    <property type="match status" value="1"/>
</dbReference>
<dbReference type="GO" id="GO:0006782">
    <property type="term" value="P:protoporphyrinogen IX biosynthetic process"/>
    <property type="evidence" value="ECO:0007669"/>
    <property type="project" value="UniProtKB-UniRule"/>
</dbReference>
<evidence type="ECO:0000256" key="11">
    <source>
        <dbReference type="ARBA" id="ARBA00023004"/>
    </source>
</evidence>
<comment type="caution">
    <text evidence="15">The sequence shown here is derived from an EMBL/GenBank/DDBJ whole genome shotgun (WGS) entry which is preliminary data.</text>
</comment>
<dbReference type="Pfam" id="PF03653">
    <property type="entry name" value="UPF0093"/>
    <property type="match status" value="1"/>
</dbReference>
<dbReference type="NCBIfam" id="TIGR00701">
    <property type="entry name" value="protoporphyrinogen oxidase HemJ"/>
    <property type="match status" value="1"/>
</dbReference>
<dbReference type="UniPathway" id="UPA00251">
    <property type="reaction ID" value="UER00324"/>
</dbReference>
<comment type="cofactor">
    <cofactor evidence="14">
        <name>heme b</name>
        <dbReference type="ChEBI" id="CHEBI:60344"/>
    </cofactor>
    <text evidence="14">Binds 1 heme b (iron(II)-protoporphyrin IX) group per subunit.</text>
</comment>
<comment type="pathway">
    <text evidence="2 14">Porphyrin-containing compound metabolism; protoporphyrin-IX biosynthesis; protoporphyrin-IX from protoporphyrinogen-IX: step 1/1.</text>
</comment>
<evidence type="ECO:0000256" key="10">
    <source>
        <dbReference type="ARBA" id="ARBA00023002"/>
    </source>
</evidence>
<accession>A0A8J6PGW8</accession>
<dbReference type="AlphaFoldDB" id="A0A8J6PGW8"/>
<feature type="transmembrane region" description="Helical" evidence="14">
    <location>
        <begin position="17"/>
        <end position="34"/>
    </location>
</feature>
<keyword evidence="8 14" id="KW-0479">Metal-binding</keyword>
<feature type="transmembrane region" description="Helical" evidence="14">
    <location>
        <begin position="46"/>
        <end position="67"/>
    </location>
</feature>
<keyword evidence="5 14" id="KW-1003">Cell membrane</keyword>
<feature type="transmembrane region" description="Helical" evidence="14">
    <location>
        <begin position="88"/>
        <end position="109"/>
    </location>
</feature>
<keyword evidence="10 14" id="KW-0560">Oxidoreductase</keyword>
<evidence type="ECO:0000256" key="14">
    <source>
        <dbReference type="HAMAP-Rule" id="MF_02239"/>
    </source>
</evidence>
<dbReference type="InterPro" id="IPR005265">
    <property type="entry name" value="HemJ-like"/>
</dbReference>
<keyword evidence="11 14" id="KW-0408">Iron</keyword>